<dbReference type="EMBL" id="JAAAIL010000368">
    <property type="protein sequence ID" value="KAG0276468.1"/>
    <property type="molecule type" value="Genomic_DNA"/>
</dbReference>
<feature type="domain" description="F-box" evidence="2">
    <location>
        <begin position="10"/>
        <end position="44"/>
    </location>
</feature>
<feature type="compositionally biased region" description="Low complexity" evidence="1">
    <location>
        <begin position="61"/>
        <end position="100"/>
    </location>
</feature>
<proteinExistence type="predicted"/>
<evidence type="ECO:0000256" key="1">
    <source>
        <dbReference type="SAM" id="MobiDB-lite"/>
    </source>
</evidence>
<evidence type="ECO:0000313" key="3">
    <source>
        <dbReference type="EMBL" id="KAG0276468.1"/>
    </source>
</evidence>
<organism evidence="3 4">
    <name type="scientific">Linnemannia exigua</name>
    <dbReference type="NCBI Taxonomy" id="604196"/>
    <lineage>
        <taxon>Eukaryota</taxon>
        <taxon>Fungi</taxon>
        <taxon>Fungi incertae sedis</taxon>
        <taxon>Mucoromycota</taxon>
        <taxon>Mortierellomycotina</taxon>
        <taxon>Mortierellomycetes</taxon>
        <taxon>Mortierellales</taxon>
        <taxon>Mortierellaceae</taxon>
        <taxon>Linnemannia</taxon>
    </lineage>
</organism>
<protein>
    <recommendedName>
        <fullName evidence="2">F-box domain-containing protein</fullName>
    </recommendedName>
</protein>
<dbReference type="SUPFAM" id="SSF81383">
    <property type="entry name" value="F-box domain"/>
    <property type="match status" value="1"/>
</dbReference>
<dbReference type="Pfam" id="PF12937">
    <property type="entry name" value="F-box-like"/>
    <property type="match status" value="1"/>
</dbReference>
<feature type="region of interest" description="Disordered" evidence="1">
    <location>
        <begin position="520"/>
        <end position="553"/>
    </location>
</feature>
<dbReference type="InterPro" id="IPR001810">
    <property type="entry name" value="F-box_dom"/>
</dbReference>
<feature type="region of interest" description="Disordered" evidence="1">
    <location>
        <begin position="61"/>
        <end position="109"/>
    </location>
</feature>
<keyword evidence="4" id="KW-1185">Reference proteome</keyword>
<name>A0AAD4DF79_9FUNG</name>
<feature type="compositionally biased region" description="Acidic residues" evidence="1">
    <location>
        <begin position="252"/>
        <end position="264"/>
    </location>
</feature>
<comment type="caution">
    <text evidence="3">The sequence shown here is derived from an EMBL/GenBank/DDBJ whole genome shotgun (WGS) entry which is preliminary data.</text>
</comment>
<dbReference type="InterPro" id="IPR036047">
    <property type="entry name" value="F-box-like_dom_sf"/>
</dbReference>
<gene>
    <name evidence="3" type="ORF">BGZ95_007493</name>
</gene>
<evidence type="ECO:0000259" key="2">
    <source>
        <dbReference type="Pfam" id="PF12937"/>
    </source>
</evidence>
<sequence>MECADIRSLVAQLLSPVDLTSGALVCKAWNESFSPALWRHLVLRTDVNSFETLARQFQPNLQQQQQQQQQQNEQVQQNLDNQQNGDSNNNTQQTTGNKNNSTSGSKMDKITKWLPCPKRLAEFGYLTRSVTCHGSIPRPYRLILADKCTRVQYLNLLDQVYRLDGYTNQLISKNKTNLKAVRIAGAYRKATSSDANTGGMGRTPESIVRLSPVFNFGPDFDLEAVLANGGFLGDGGGGNNGNIGQNGNGADMDIDGGEDDDEEHDLVPGPAAADGDEEGGVGFVGVQFLILRMDLAFQRPEQSLWDALSSCRNGLQELSLSAVVISFQGLMRILTACLSLNRLELIWCNFSRAIGPWIWPDPKIPEVTAMVANQMATDSVAIDARFPSIQELVLHHPLGLDPDNEAYLMWNCSGVRKLAWRPGGAISPERLQLKVKRPWPVLEFVDFSYERSSHSDMRKETRNGSVYKVSFEADRPFFKMDVTMLAYLFGINTPVPTITTLSVSSTASIGASSSESASLEASSNEAASVESSSPATTTAELEESALGSATTSTLDATAVDAESAATSMDGASAGPHTPQTATAALATPVPSMSSDSVTLPSVENAADITTGQGGPESSCLDIDLRNSNFGPLALWMIASYSNTTLRSLDTRGCQSATSEMIQQILQSFTALESLSADILHVDDIQADHPWGCKSLRKLVVYFDLISSQQSSAIANESQPSISSASVIGESLVPRDKTVYQALSSLLRLRILDMSGEILQPKSSRYWTGDMSNVLTVTWRLENGLGLLNTLSEMEELYLARDDMMGMTMKEVNWMGSVWPRLRLVTVQDSCRHGCRRGSGDADNDNDGEGQAVVTTVELIDQLQGLGVQAKLEVNCDCDRHD</sequence>
<feature type="region of interest" description="Disordered" evidence="1">
    <location>
        <begin position="242"/>
        <end position="265"/>
    </location>
</feature>
<dbReference type="Proteomes" id="UP001194580">
    <property type="component" value="Unassembled WGS sequence"/>
</dbReference>
<evidence type="ECO:0000313" key="4">
    <source>
        <dbReference type="Proteomes" id="UP001194580"/>
    </source>
</evidence>
<dbReference type="InterPro" id="IPR032675">
    <property type="entry name" value="LRR_dom_sf"/>
</dbReference>
<dbReference type="SUPFAM" id="SSF52047">
    <property type="entry name" value="RNI-like"/>
    <property type="match status" value="1"/>
</dbReference>
<dbReference type="Gene3D" id="3.80.10.10">
    <property type="entry name" value="Ribonuclease Inhibitor"/>
    <property type="match status" value="1"/>
</dbReference>
<reference evidence="3" key="1">
    <citation type="journal article" date="2020" name="Fungal Divers.">
        <title>Resolving the Mortierellaceae phylogeny through synthesis of multi-gene phylogenetics and phylogenomics.</title>
        <authorList>
            <person name="Vandepol N."/>
            <person name="Liber J."/>
            <person name="Desiro A."/>
            <person name="Na H."/>
            <person name="Kennedy M."/>
            <person name="Barry K."/>
            <person name="Grigoriev I.V."/>
            <person name="Miller A.N."/>
            <person name="O'Donnell K."/>
            <person name="Stajich J.E."/>
            <person name="Bonito G."/>
        </authorList>
    </citation>
    <scope>NUCLEOTIDE SEQUENCE</scope>
    <source>
        <strain evidence="3">NRRL 28262</strain>
    </source>
</reference>
<feature type="compositionally biased region" description="Low complexity" evidence="1">
    <location>
        <begin position="520"/>
        <end position="539"/>
    </location>
</feature>
<accession>A0AAD4DF79</accession>
<dbReference type="AlphaFoldDB" id="A0AAD4DF79"/>